<accession>A0ABU8MW86</accession>
<evidence type="ECO:0000256" key="1">
    <source>
        <dbReference type="SAM" id="MobiDB-lite"/>
    </source>
</evidence>
<proteinExistence type="predicted"/>
<feature type="transmembrane region" description="Helical" evidence="2">
    <location>
        <begin position="372"/>
        <end position="391"/>
    </location>
</feature>
<feature type="transmembrane region" description="Helical" evidence="2">
    <location>
        <begin position="153"/>
        <end position="170"/>
    </location>
</feature>
<keyword evidence="2" id="KW-1133">Transmembrane helix</keyword>
<sequence length="649" mass="63848">MTTPADATAILDRLDSELADLGSRLSRVRSDLGALRSPVPTAGAAGPEPVASPGPAGFRPWSPQAPPGAPPTPPPAPAGLGGPGGPGPVWGRPPVPPWRRTPEAGPARPSVRLPRLTGARLLAVTGAAVTLLGIVLLLVLAASRGWFGPEARVGLGGLVGLALVGAGIVLQRRRAGADGAAADPGPVTLAATGITALYLTVAAAASLYDLLPSPVAVALALVVAAGGLALADRWRRWGLALGVVVGVDLLVPLVLERAAPFLVVLLVVVLVAVLPVAARRAWPALVAVAVVAAGLGALVVTASVALRNGPASAEAFATAGAVGALLVAGLVAALVLLAASDADRTSTVVAGVALAAPVIPVLGAASMLARPWGAVLDVVAVLVLLGAGAVLERGARRVPATPSLVTVTVAAAAVVGLQAVPLALTGIAQGGTLLGAATILAVLARRTGRTVVLVVAGGFGVVGGVLALVRDLTVDVVVDGDVRATGTLLAMAVVGVLLTAAAATLLHAVAAAGLLRGRERTAVVVGGLGLVGLYGAAGVVVTLALAVSPTRDGFLVGHVLVTISWTALALVLLVRGVADSLPRVLGGVLVVSAVAKLILFDLVALDGLARVAVFLGAGLVLLVAGTRYARLVSRAGADEEPGTLAHHEQ</sequence>
<comment type="caution">
    <text evidence="3">The sequence shown here is derived from an EMBL/GenBank/DDBJ whole genome shotgun (WGS) entry which is preliminary data.</text>
</comment>
<feature type="compositionally biased region" description="Pro residues" evidence="1">
    <location>
        <begin position="63"/>
        <end position="77"/>
    </location>
</feature>
<dbReference type="InterPro" id="IPR019286">
    <property type="entry name" value="DUF2339_TM"/>
</dbReference>
<gene>
    <name evidence="3" type="ORF">WCD74_27675</name>
</gene>
<keyword evidence="2" id="KW-0812">Transmembrane</keyword>
<protein>
    <submittedName>
        <fullName evidence="3">DUF2339 domain-containing protein</fullName>
    </submittedName>
</protein>
<feature type="transmembrane region" description="Helical" evidence="2">
    <location>
        <begin position="182"/>
        <end position="205"/>
    </location>
</feature>
<feature type="transmembrane region" description="Helical" evidence="2">
    <location>
        <begin position="346"/>
        <end position="366"/>
    </location>
</feature>
<feature type="transmembrane region" description="Helical" evidence="2">
    <location>
        <begin position="285"/>
        <end position="306"/>
    </location>
</feature>
<dbReference type="PANTHER" id="PTHR38434:SF1">
    <property type="entry name" value="BLL2549 PROTEIN"/>
    <property type="match status" value="1"/>
</dbReference>
<feature type="transmembrane region" description="Helical" evidence="2">
    <location>
        <begin position="121"/>
        <end position="141"/>
    </location>
</feature>
<dbReference type="Pfam" id="PF10101">
    <property type="entry name" value="DUF2339"/>
    <property type="match status" value="1"/>
</dbReference>
<evidence type="ECO:0000313" key="4">
    <source>
        <dbReference type="Proteomes" id="UP001385809"/>
    </source>
</evidence>
<keyword evidence="2" id="KW-0472">Membrane</keyword>
<feature type="region of interest" description="Disordered" evidence="1">
    <location>
        <begin position="28"/>
        <end position="111"/>
    </location>
</feature>
<dbReference type="RefSeq" id="WP_337698137.1">
    <property type="nucleotide sequence ID" value="NZ_JBBEGN010000024.1"/>
</dbReference>
<feature type="transmembrane region" description="Helical" evidence="2">
    <location>
        <begin position="237"/>
        <end position="255"/>
    </location>
</feature>
<feature type="transmembrane region" description="Helical" evidence="2">
    <location>
        <begin position="261"/>
        <end position="278"/>
    </location>
</feature>
<feature type="transmembrane region" description="Helical" evidence="2">
    <location>
        <begin position="489"/>
        <end position="515"/>
    </location>
</feature>
<feature type="compositionally biased region" description="Gly residues" evidence="1">
    <location>
        <begin position="79"/>
        <end position="88"/>
    </location>
</feature>
<dbReference type="EMBL" id="JBBEGN010000024">
    <property type="protein sequence ID" value="MEJ2871570.1"/>
    <property type="molecule type" value="Genomic_DNA"/>
</dbReference>
<organism evidence="3 4">
    <name type="scientific">Actinomycetospora aurantiaca</name>
    <dbReference type="NCBI Taxonomy" id="3129233"/>
    <lineage>
        <taxon>Bacteria</taxon>
        <taxon>Bacillati</taxon>
        <taxon>Actinomycetota</taxon>
        <taxon>Actinomycetes</taxon>
        <taxon>Pseudonocardiales</taxon>
        <taxon>Pseudonocardiaceae</taxon>
        <taxon>Actinomycetospora</taxon>
    </lineage>
</organism>
<evidence type="ECO:0000256" key="2">
    <source>
        <dbReference type="SAM" id="Phobius"/>
    </source>
</evidence>
<dbReference type="PANTHER" id="PTHR38434">
    <property type="entry name" value="BLL2549 PROTEIN"/>
    <property type="match status" value="1"/>
</dbReference>
<feature type="transmembrane region" description="Helical" evidence="2">
    <location>
        <begin position="403"/>
        <end position="420"/>
    </location>
</feature>
<feature type="transmembrane region" description="Helical" evidence="2">
    <location>
        <begin position="585"/>
        <end position="605"/>
    </location>
</feature>
<feature type="transmembrane region" description="Helical" evidence="2">
    <location>
        <begin position="553"/>
        <end position="573"/>
    </location>
</feature>
<feature type="transmembrane region" description="Helical" evidence="2">
    <location>
        <begin position="611"/>
        <end position="629"/>
    </location>
</feature>
<feature type="transmembrane region" description="Helical" evidence="2">
    <location>
        <begin position="451"/>
        <end position="469"/>
    </location>
</feature>
<dbReference type="Proteomes" id="UP001385809">
    <property type="component" value="Unassembled WGS sequence"/>
</dbReference>
<reference evidence="3 4" key="1">
    <citation type="submission" date="2024-03" db="EMBL/GenBank/DDBJ databases">
        <title>Actinomycetospora sp. OC33-EN08, a novel actinomycete isolated from wild orchid (Aerides multiflora).</title>
        <authorList>
            <person name="Suriyachadkun C."/>
        </authorList>
    </citation>
    <scope>NUCLEOTIDE SEQUENCE [LARGE SCALE GENOMIC DNA]</scope>
    <source>
        <strain evidence="3 4">OC33-EN08</strain>
    </source>
</reference>
<feature type="transmembrane region" description="Helical" evidence="2">
    <location>
        <begin position="426"/>
        <end position="444"/>
    </location>
</feature>
<feature type="transmembrane region" description="Helical" evidence="2">
    <location>
        <begin position="318"/>
        <end position="339"/>
    </location>
</feature>
<keyword evidence="4" id="KW-1185">Reference proteome</keyword>
<name>A0ABU8MW86_9PSEU</name>
<feature type="transmembrane region" description="Helical" evidence="2">
    <location>
        <begin position="522"/>
        <end position="547"/>
    </location>
</feature>
<evidence type="ECO:0000313" key="3">
    <source>
        <dbReference type="EMBL" id="MEJ2871570.1"/>
    </source>
</evidence>
<feature type="transmembrane region" description="Helical" evidence="2">
    <location>
        <begin position="211"/>
        <end position="230"/>
    </location>
</feature>